<evidence type="ECO:0000259" key="10">
    <source>
        <dbReference type="PROSITE" id="PS50089"/>
    </source>
</evidence>
<feature type="region of interest" description="Disordered" evidence="9">
    <location>
        <begin position="371"/>
        <end position="392"/>
    </location>
</feature>
<dbReference type="InterPro" id="IPR045191">
    <property type="entry name" value="MBR1/2-like"/>
</dbReference>
<comment type="caution">
    <text evidence="11">The sequence shown here is derived from an EMBL/GenBank/DDBJ whole genome shotgun (WGS) entry which is preliminary data.</text>
</comment>
<feature type="domain" description="RING-type" evidence="10">
    <location>
        <begin position="492"/>
        <end position="533"/>
    </location>
</feature>
<protein>
    <recommendedName>
        <fullName evidence="2">RING-type E3 ubiquitin transferase</fullName>
        <ecNumber evidence="2">2.3.2.27</ecNumber>
    </recommendedName>
</protein>
<comment type="catalytic activity">
    <reaction evidence="1">
        <text>S-ubiquitinyl-[E2 ubiquitin-conjugating enzyme]-L-cysteine + [acceptor protein]-L-lysine = [E2 ubiquitin-conjugating enzyme]-L-cysteine + N(6)-ubiquitinyl-[acceptor protein]-L-lysine.</text>
        <dbReference type="EC" id="2.3.2.27"/>
    </reaction>
</comment>
<name>A0AAV8RT60_ENSVE</name>
<evidence type="ECO:0000256" key="6">
    <source>
        <dbReference type="ARBA" id="ARBA00022786"/>
    </source>
</evidence>
<dbReference type="Proteomes" id="UP001222027">
    <property type="component" value="Unassembled WGS sequence"/>
</dbReference>
<dbReference type="AlphaFoldDB" id="A0AAV8RT60"/>
<reference evidence="11 12" key="1">
    <citation type="submission" date="2022-12" db="EMBL/GenBank/DDBJ databases">
        <title>Chromosome-scale assembly of the Ensete ventricosum genome.</title>
        <authorList>
            <person name="Dussert Y."/>
            <person name="Stocks J."/>
            <person name="Wendawek A."/>
            <person name="Woldeyes F."/>
            <person name="Nichols R.A."/>
            <person name="Borrell J.S."/>
        </authorList>
    </citation>
    <scope>NUCLEOTIDE SEQUENCE [LARGE SCALE GENOMIC DNA]</scope>
    <source>
        <strain evidence="12">cv. Maze</strain>
        <tissue evidence="11">Seeds</tissue>
    </source>
</reference>
<keyword evidence="7" id="KW-0862">Zinc</keyword>
<sequence length="544" mass="60448">MFLLLTIVNRVNMTRSDGSERPEDILFHFTCDLTQTASMEHRHSTRQTQMSELDDERIRNHPQQDGSLNLGNGSFVYPANNVASNGVNPVTYFNPTLRANGIQSTSFSSEVPIYVATVTGTSRDPSMQLPSGGSTSQPTHHSVHHGSSYNQHTVREGSSIGNPLMDHERATYKRKNPSSSLPPDRGNRNGYYSAGSSSQCWPPYHVSFDHSHRNDNASSSQEGSQRNVRSRRGNAIHLEDIPPWISSTSIGSHHTNSNASTLGAHMVGHWSHIPVSVQPNARVSSSEMGSFNHGINQSYATSHATNNNLEIDGLYRSNLAPFPTPAPSTRGLAVGPSGYGQRTAYRANPSYPPMGLAPTPEDVRLPRMEPAVPPRYSTPVSIARQSNERSGRRNRYNRFQSFPNEENARVRQMEGVAMMGHPTLYDPMHLFDHHRGMRLDIDNMGYEELLALEERIGDVSTGLSEDAIRTCLTETIYCMSDRFQDGQDEDHCAICLEAYEDRDHLGQLNCKHTFHSSCIMKWLSIKNVCPICKASALEDTPKGE</sequence>
<dbReference type="SMART" id="SM00184">
    <property type="entry name" value="RING"/>
    <property type="match status" value="1"/>
</dbReference>
<evidence type="ECO:0000256" key="4">
    <source>
        <dbReference type="ARBA" id="ARBA00022723"/>
    </source>
</evidence>
<gene>
    <name evidence="11" type="ORF">OPV22_006780</name>
</gene>
<keyword evidence="4" id="KW-0479">Metal-binding</keyword>
<dbReference type="GO" id="GO:0008270">
    <property type="term" value="F:zinc ion binding"/>
    <property type="evidence" value="ECO:0007669"/>
    <property type="project" value="UniProtKB-KW"/>
</dbReference>
<organism evidence="11 12">
    <name type="scientific">Ensete ventricosum</name>
    <name type="common">Abyssinian banana</name>
    <name type="synonym">Musa ensete</name>
    <dbReference type="NCBI Taxonomy" id="4639"/>
    <lineage>
        <taxon>Eukaryota</taxon>
        <taxon>Viridiplantae</taxon>
        <taxon>Streptophyta</taxon>
        <taxon>Embryophyta</taxon>
        <taxon>Tracheophyta</taxon>
        <taxon>Spermatophyta</taxon>
        <taxon>Magnoliopsida</taxon>
        <taxon>Liliopsida</taxon>
        <taxon>Zingiberales</taxon>
        <taxon>Musaceae</taxon>
        <taxon>Ensete</taxon>
    </lineage>
</organism>
<feature type="compositionally biased region" description="Polar residues" evidence="9">
    <location>
        <begin position="121"/>
        <end position="152"/>
    </location>
</feature>
<evidence type="ECO:0000256" key="5">
    <source>
        <dbReference type="ARBA" id="ARBA00022771"/>
    </source>
</evidence>
<dbReference type="InterPro" id="IPR001841">
    <property type="entry name" value="Znf_RING"/>
</dbReference>
<keyword evidence="3" id="KW-0808">Transferase</keyword>
<evidence type="ECO:0000256" key="2">
    <source>
        <dbReference type="ARBA" id="ARBA00012483"/>
    </source>
</evidence>
<keyword evidence="6" id="KW-0833">Ubl conjugation pathway</keyword>
<feature type="compositionally biased region" description="Polar residues" evidence="9">
    <location>
        <begin position="216"/>
        <end position="227"/>
    </location>
</feature>
<dbReference type="EC" id="2.3.2.27" evidence="2"/>
<evidence type="ECO:0000256" key="9">
    <source>
        <dbReference type="SAM" id="MobiDB-lite"/>
    </source>
</evidence>
<evidence type="ECO:0000313" key="12">
    <source>
        <dbReference type="Proteomes" id="UP001222027"/>
    </source>
</evidence>
<dbReference type="EMBL" id="JAQQAF010000002">
    <property type="protein sequence ID" value="KAJ8505894.1"/>
    <property type="molecule type" value="Genomic_DNA"/>
</dbReference>
<dbReference type="Gene3D" id="3.30.40.10">
    <property type="entry name" value="Zinc/RING finger domain, C3HC4 (zinc finger)"/>
    <property type="match status" value="1"/>
</dbReference>
<feature type="region of interest" description="Disordered" evidence="9">
    <location>
        <begin position="121"/>
        <end position="235"/>
    </location>
</feature>
<evidence type="ECO:0000256" key="3">
    <source>
        <dbReference type="ARBA" id="ARBA00022679"/>
    </source>
</evidence>
<dbReference type="GO" id="GO:0061630">
    <property type="term" value="F:ubiquitin protein ligase activity"/>
    <property type="evidence" value="ECO:0007669"/>
    <property type="project" value="UniProtKB-EC"/>
</dbReference>
<dbReference type="PROSITE" id="PS50089">
    <property type="entry name" value="ZF_RING_2"/>
    <property type="match status" value="1"/>
</dbReference>
<dbReference type="PANTHER" id="PTHR22937">
    <property type="entry name" value="E3 UBIQUITIN-PROTEIN LIGASE RNF165"/>
    <property type="match status" value="1"/>
</dbReference>
<keyword evidence="12" id="KW-1185">Reference proteome</keyword>
<accession>A0AAV8RT60</accession>
<dbReference type="CDD" id="cd16469">
    <property type="entry name" value="RING-H2_RNF24-like"/>
    <property type="match status" value="1"/>
</dbReference>
<dbReference type="InterPro" id="IPR013083">
    <property type="entry name" value="Znf_RING/FYVE/PHD"/>
</dbReference>
<proteinExistence type="predicted"/>
<dbReference type="SUPFAM" id="SSF57850">
    <property type="entry name" value="RING/U-box"/>
    <property type="match status" value="1"/>
</dbReference>
<evidence type="ECO:0000256" key="8">
    <source>
        <dbReference type="PROSITE-ProRule" id="PRU00175"/>
    </source>
</evidence>
<evidence type="ECO:0000313" key="11">
    <source>
        <dbReference type="EMBL" id="KAJ8505894.1"/>
    </source>
</evidence>
<dbReference type="PANTHER" id="PTHR22937:SF65">
    <property type="entry name" value="E3 UBIQUITIN-PROTEIN LIGASE ARK2C"/>
    <property type="match status" value="1"/>
</dbReference>
<evidence type="ECO:0000256" key="7">
    <source>
        <dbReference type="ARBA" id="ARBA00022833"/>
    </source>
</evidence>
<evidence type="ECO:0000256" key="1">
    <source>
        <dbReference type="ARBA" id="ARBA00000900"/>
    </source>
</evidence>
<dbReference type="Pfam" id="PF13639">
    <property type="entry name" value="zf-RING_2"/>
    <property type="match status" value="1"/>
</dbReference>
<keyword evidence="5 8" id="KW-0863">Zinc-finger</keyword>